<protein>
    <submittedName>
        <fullName evidence="1">Uncharacterized protein</fullName>
    </submittedName>
</protein>
<keyword evidence="2" id="KW-1185">Reference proteome</keyword>
<dbReference type="Gene3D" id="3.40.50.300">
    <property type="entry name" value="P-loop containing nucleotide triphosphate hydrolases"/>
    <property type="match status" value="1"/>
</dbReference>
<dbReference type="OrthoDB" id="3598281at2759"/>
<dbReference type="AlphaFoldDB" id="A0A9P4T768"/>
<organism evidence="1 2">
    <name type="scientific">Curvularia kusanoi</name>
    <name type="common">Cochliobolus kusanoi</name>
    <dbReference type="NCBI Taxonomy" id="90978"/>
    <lineage>
        <taxon>Eukaryota</taxon>
        <taxon>Fungi</taxon>
        <taxon>Dikarya</taxon>
        <taxon>Ascomycota</taxon>
        <taxon>Pezizomycotina</taxon>
        <taxon>Dothideomycetes</taxon>
        <taxon>Pleosporomycetidae</taxon>
        <taxon>Pleosporales</taxon>
        <taxon>Pleosporineae</taxon>
        <taxon>Pleosporaceae</taxon>
        <taxon>Curvularia</taxon>
    </lineage>
</organism>
<name>A0A9P4T768_CURKU</name>
<accession>A0A9P4T768</accession>
<gene>
    <name evidence="1" type="ORF">E8E13_002622</name>
</gene>
<dbReference type="InterPro" id="IPR027417">
    <property type="entry name" value="P-loop_NTPase"/>
</dbReference>
<dbReference type="PANTHER" id="PTHR36681:SF3">
    <property type="entry name" value="NUCLEAR GTPASE, GERMINAL CENTER-ASSOCIATED, TANDEM DUPLICATE 3"/>
    <property type="match status" value="1"/>
</dbReference>
<comment type="caution">
    <text evidence="1">The sequence shown here is derived from an EMBL/GenBank/DDBJ whole genome shotgun (WGS) entry which is preliminary data.</text>
</comment>
<evidence type="ECO:0000313" key="2">
    <source>
        <dbReference type="Proteomes" id="UP000801428"/>
    </source>
</evidence>
<dbReference type="SUPFAM" id="SSF52540">
    <property type="entry name" value="P-loop containing nucleoside triphosphate hydrolases"/>
    <property type="match status" value="1"/>
</dbReference>
<dbReference type="PANTHER" id="PTHR36681">
    <property type="entry name" value="NUCLEAR GTPASE, GERMINAL CENTER-ASSOCIATED, TANDEM DUPLICATE 3"/>
    <property type="match status" value="1"/>
</dbReference>
<dbReference type="EMBL" id="SWKU01000029">
    <property type="protein sequence ID" value="KAF2996034.1"/>
    <property type="molecule type" value="Genomic_DNA"/>
</dbReference>
<sequence>MALNSVSPGILSLEDFPAFLETQKGLARYSSSAEKKPNHLWYQIDKVQIDALLKQFKQAFLDLLKGSPEDDKELQHLIRNVDTVANVLRSPPVKVALLGAQGAGKSLITNAIFDCDGLSLTGADGAACTSSVTKYVDYPSEVTSVSRFLAEIKFLDASNRESLLEEHARSYYQYQHADDDSDGEEPPISKRKQRVSDDLMDIRLKDTALDVFTTLFGSREAFEAQWSKEAYRRKEFVRICKLKCEEVLQNEGPDRNGIVLKSARDQQSLSDQIKPFLTKVPDVNCLWPLVDSVTVHFSNDLLRAGLEFIDLPGWGDLNLSRARHVEKINDNVDVVIVLTDTIRITSEDKLVNTIRQAVSRHGASKVKIVATKIDAISKNQLSQYAGGIYDVIKQLENIADDQESLLDDDDTDQGLRKKVMIAKDKSYLTRATLQAKITSRMESIANEFAAKLQCRNTKDLPQVFHTSASEYMDWIKQTRINFKDQPSIPVEMTGIPAVRYFLYTLPADQNLQDHENHIHNLLPAFVDRIERTVSETNRNGGFICIAEDFQKVREPFMTNQLASAKSLFQSASDASIAKIMPELNNDKCSIRDHINKHWLTLRAAAFNRVVKNRGTVPKGLSRAKGLEGGADWNRDLATILSPTFDNWI</sequence>
<evidence type="ECO:0000313" key="1">
    <source>
        <dbReference type="EMBL" id="KAF2996034.1"/>
    </source>
</evidence>
<proteinExistence type="predicted"/>
<reference evidence="1" key="1">
    <citation type="submission" date="2019-04" db="EMBL/GenBank/DDBJ databases">
        <title>Sequencing of skin fungus with MAO and IRED activity.</title>
        <authorList>
            <person name="Marsaioli A.J."/>
            <person name="Bonatto J.M.C."/>
            <person name="Reis Junior O."/>
        </authorList>
    </citation>
    <scope>NUCLEOTIDE SEQUENCE</scope>
    <source>
        <strain evidence="1">30M1</strain>
    </source>
</reference>
<dbReference type="Proteomes" id="UP000801428">
    <property type="component" value="Unassembled WGS sequence"/>
</dbReference>